<dbReference type="OrthoDB" id="9775557at2"/>
<feature type="coiled-coil region" evidence="1">
    <location>
        <begin position="41"/>
        <end position="68"/>
    </location>
</feature>
<dbReference type="PANTHER" id="PTHR37946:SF1">
    <property type="entry name" value="SLL1969 PROTEIN"/>
    <property type="match status" value="1"/>
</dbReference>
<organism evidence="3 4">
    <name type="scientific">Natranaerobius thermophilus (strain ATCC BAA-1301 / DSM 18059 / JW/NM-WN-LF)</name>
    <dbReference type="NCBI Taxonomy" id="457570"/>
    <lineage>
        <taxon>Bacteria</taxon>
        <taxon>Bacillati</taxon>
        <taxon>Bacillota</taxon>
        <taxon>Clostridia</taxon>
        <taxon>Natranaerobiales</taxon>
        <taxon>Natranaerobiaceae</taxon>
        <taxon>Natranaerobius</taxon>
    </lineage>
</organism>
<evidence type="ECO:0000259" key="2">
    <source>
        <dbReference type="Pfam" id="PF12146"/>
    </source>
</evidence>
<dbReference type="InterPro" id="IPR022742">
    <property type="entry name" value="Hydrolase_4"/>
</dbReference>
<reference evidence="3 4" key="1">
    <citation type="submission" date="2008-04" db="EMBL/GenBank/DDBJ databases">
        <title>Complete sequence of chromosome of Natranaerobius thermophilus JW/NM-WN-LF.</title>
        <authorList>
            <consortium name="US DOE Joint Genome Institute"/>
            <person name="Copeland A."/>
            <person name="Lucas S."/>
            <person name="Lapidus A."/>
            <person name="Glavina del Rio T."/>
            <person name="Dalin E."/>
            <person name="Tice H."/>
            <person name="Bruce D."/>
            <person name="Goodwin L."/>
            <person name="Pitluck S."/>
            <person name="Chertkov O."/>
            <person name="Brettin T."/>
            <person name="Detter J.C."/>
            <person name="Han C."/>
            <person name="Kuske C.R."/>
            <person name="Schmutz J."/>
            <person name="Larimer F."/>
            <person name="Land M."/>
            <person name="Hauser L."/>
            <person name="Kyrpides N."/>
            <person name="Lykidis A."/>
            <person name="Mesbah N.M."/>
            <person name="Wiegel J."/>
        </authorList>
    </citation>
    <scope>NUCLEOTIDE SEQUENCE [LARGE SCALE GENOMIC DNA]</scope>
    <source>
        <strain evidence="4">ATCC BAA-1301 / DSM 18059 / JW/NM-WN-LF</strain>
    </source>
</reference>
<dbReference type="HOGENOM" id="CLU_075528_1_1_9"/>
<dbReference type="InterPro" id="IPR029058">
    <property type="entry name" value="AB_hydrolase_fold"/>
</dbReference>
<dbReference type="AlphaFoldDB" id="B2A6T2"/>
<gene>
    <name evidence="3" type="ordered locus">Nther_0618</name>
</gene>
<dbReference type="InParanoid" id="B2A6T2"/>
<dbReference type="KEGG" id="nth:Nther_0618"/>
<evidence type="ECO:0000313" key="3">
    <source>
        <dbReference type="EMBL" id="ACB84213.1"/>
    </source>
</evidence>
<feature type="domain" description="Serine aminopeptidase S33" evidence="2">
    <location>
        <begin position="2"/>
        <end position="90"/>
    </location>
</feature>
<keyword evidence="1" id="KW-0175">Coiled coil</keyword>
<dbReference type="EMBL" id="CP001034">
    <property type="protein sequence ID" value="ACB84213.1"/>
    <property type="molecule type" value="Genomic_DNA"/>
</dbReference>
<name>B2A6T2_NATTJ</name>
<accession>B2A6T2</accession>
<dbReference type="Gene3D" id="3.40.50.1820">
    <property type="entry name" value="alpha/beta hydrolase"/>
    <property type="match status" value="1"/>
</dbReference>
<dbReference type="STRING" id="457570.Nther_0618"/>
<dbReference type="eggNOG" id="COG1075">
    <property type="taxonomic scope" value="Bacteria"/>
</dbReference>
<keyword evidence="4" id="KW-1185">Reference proteome</keyword>
<dbReference type="Pfam" id="PF12146">
    <property type="entry name" value="Hydrolase_4"/>
    <property type="match status" value="1"/>
</dbReference>
<evidence type="ECO:0000256" key="1">
    <source>
        <dbReference type="SAM" id="Coils"/>
    </source>
</evidence>
<proteinExistence type="predicted"/>
<protein>
    <recommendedName>
        <fullName evidence="2">Serine aminopeptidase S33 domain-containing protein</fullName>
    </recommendedName>
</protein>
<sequence>MKELIVMVHGFNARASQFNDFKTWFEECGYEARAIELSTACNSLKDCTAELEQKLENLFEDKKIQKESIKVHLIGHSMGGLIIKKYLNHNLIKGFLESNQGVKAKLGKVILIATPNQGSKMADIVCQYMKPLTKIYQPLLDLQTTDFQLEHPQMAEEIEIGVIAGNKSNIISGLLLEGENDGRVTVSSARVPSMQDMVVLPLGHKKIHRSPKTFQLVIHFLEKGSFTSEGKGLVDC</sequence>
<reference evidence="3 4" key="2">
    <citation type="journal article" date="2011" name="J. Bacteriol.">
        <title>Complete genome sequence of the anaerobic, halophilic alkalithermophile Natranaerobius thermophilus JW/NM-WN-LF.</title>
        <authorList>
            <person name="Zhao B."/>
            <person name="Mesbah N.M."/>
            <person name="Dalin E."/>
            <person name="Goodwin L."/>
            <person name="Nolan M."/>
            <person name="Pitluck S."/>
            <person name="Chertkov O."/>
            <person name="Brettin T.S."/>
            <person name="Han J."/>
            <person name="Larimer F.W."/>
            <person name="Land M.L."/>
            <person name="Hauser L."/>
            <person name="Kyrpides N."/>
            <person name="Wiegel J."/>
        </authorList>
    </citation>
    <scope>NUCLEOTIDE SEQUENCE [LARGE SCALE GENOMIC DNA]</scope>
    <source>
        <strain evidence="4">ATCC BAA-1301 / DSM 18059 / JW/NM-WN-LF</strain>
    </source>
</reference>
<evidence type="ECO:0000313" key="4">
    <source>
        <dbReference type="Proteomes" id="UP000001683"/>
    </source>
</evidence>
<dbReference type="PANTHER" id="PTHR37946">
    <property type="entry name" value="SLL1969 PROTEIN"/>
    <property type="match status" value="1"/>
</dbReference>
<dbReference type="RefSeq" id="WP_012447098.1">
    <property type="nucleotide sequence ID" value="NC_010718.1"/>
</dbReference>
<dbReference type="Proteomes" id="UP000001683">
    <property type="component" value="Chromosome"/>
</dbReference>
<dbReference type="SUPFAM" id="SSF53474">
    <property type="entry name" value="alpha/beta-Hydrolases"/>
    <property type="match status" value="1"/>
</dbReference>